<feature type="transmembrane region" description="Helical" evidence="1">
    <location>
        <begin position="551"/>
        <end position="573"/>
    </location>
</feature>
<organism evidence="2 3">
    <name type="scientific">Silvimonas terrae</name>
    <dbReference type="NCBI Taxonomy" id="300266"/>
    <lineage>
        <taxon>Bacteria</taxon>
        <taxon>Pseudomonadati</taxon>
        <taxon>Pseudomonadota</taxon>
        <taxon>Betaproteobacteria</taxon>
        <taxon>Neisseriales</taxon>
        <taxon>Chitinibacteraceae</taxon>
        <taxon>Silvimonas</taxon>
    </lineage>
</organism>
<feature type="transmembrane region" description="Helical" evidence="1">
    <location>
        <begin position="299"/>
        <end position="318"/>
    </location>
</feature>
<feature type="transmembrane region" description="Helical" evidence="1">
    <location>
        <begin position="349"/>
        <end position="377"/>
    </location>
</feature>
<keyword evidence="3" id="KW-1185">Reference proteome</keyword>
<feature type="transmembrane region" description="Helical" evidence="1">
    <location>
        <begin position="199"/>
        <end position="219"/>
    </location>
</feature>
<dbReference type="RefSeq" id="WP_184102136.1">
    <property type="nucleotide sequence ID" value="NZ_JACHHN010000006.1"/>
</dbReference>
<keyword evidence="1" id="KW-1133">Transmembrane helix</keyword>
<dbReference type="Proteomes" id="UP000543030">
    <property type="component" value="Unassembled WGS sequence"/>
</dbReference>
<protein>
    <submittedName>
        <fullName evidence="2">Uncharacterized protein</fullName>
    </submittedName>
</protein>
<comment type="caution">
    <text evidence="2">The sequence shown here is derived from an EMBL/GenBank/DDBJ whole genome shotgun (WGS) entry which is preliminary data.</text>
</comment>
<feature type="transmembrane region" description="Helical" evidence="1">
    <location>
        <begin position="161"/>
        <end position="179"/>
    </location>
</feature>
<gene>
    <name evidence="2" type="ORF">HNQ50_003214</name>
</gene>
<feature type="transmembrane region" description="Helical" evidence="1">
    <location>
        <begin position="325"/>
        <end position="343"/>
    </location>
</feature>
<proteinExistence type="predicted"/>
<dbReference type="EMBL" id="JACHHN010000006">
    <property type="protein sequence ID" value="MBB5192473.1"/>
    <property type="molecule type" value="Genomic_DNA"/>
</dbReference>
<feature type="transmembrane region" description="Helical" evidence="1">
    <location>
        <begin position="21"/>
        <end position="48"/>
    </location>
</feature>
<reference evidence="2 3" key="1">
    <citation type="submission" date="2020-08" db="EMBL/GenBank/DDBJ databases">
        <title>Genomic Encyclopedia of Type Strains, Phase IV (KMG-IV): sequencing the most valuable type-strain genomes for metagenomic binning, comparative biology and taxonomic classification.</title>
        <authorList>
            <person name="Goeker M."/>
        </authorList>
    </citation>
    <scope>NUCLEOTIDE SEQUENCE [LARGE SCALE GENOMIC DNA]</scope>
    <source>
        <strain evidence="2 3">DSM 18233</strain>
    </source>
</reference>
<accession>A0A840RJS6</accession>
<name>A0A840RJS6_9NEIS</name>
<feature type="transmembrane region" description="Helical" evidence="1">
    <location>
        <begin position="60"/>
        <end position="78"/>
    </location>
</feature>
<keyword evidence="1" id="KW-0812">Transmembrane</keyword>
<keyword evidence="1" id="KW-0472">Membrane</keyword>
<evidence type="ECO:0000313" key="3">
    <source>
        <dbReference type="Proteomes" id="UP000543030"/>
    </source>
</evidence>
<feature type="transmembrane region" description="Helical" evidence="1">
    <location>
        <begin position="274"/>
        <end position="293"/>
    </location>
</feature>
<dbReference type="AlphaFoldDB" id="A0A840RJS6"/>
<evidence type="ECO:0000256" key="1">
    <source>
        <dbReference type="SAM" id="Phobius"/>
    </source>
</evidence>
<feature type="transmembrane region" description="Helical" evidence="1">
    <location>
        <begin position="471"/>
        <end position="492"/>
    </location>
</feature>
<feature type="transmembrane region" description="Helical" evidence="1">
    <location>
        <begin position="521"/>
        <end position="539"/>
    </location>
</feature>
<evidence type="ECO:0000313" key="2">
    <source>
        <dbReference type="EMBL" id="MBB5192473.1"/>
    </source>
</evidence>
<feature type="transmembrane region" description="Helical" evidence="1">
    <location>
        <begin position="134"/>
        <end position="154"/>
    </location>
</feature>
<sequence length="842" mass="93942">MTKSLQVEKLKRASTQMKNKINAVLILGAIAASHLFTYCTISATHFQWLSRWNEPVGSNSLQFAIIFIVSALLTQLFIPSRRNMAVCGLMLIYLTYGVGAKAGLATAFFAYSSYTLGATILGNKRKRSVQVEDPLLQGLAGLTIWLACFYLLSLTHYNRRAIYMVVLAVPVVYTIPAALHTFRANIRNWWISPRDNSVIALLVCFLFFFTARYAFFPTVGYDDNALHLKTWTDLLYNHTRTVDLYNQIWSASPFTSDLLHGVISVLAGYDSRPALNIALLLVAIAALYRLAAITSMGKSSSHLMVCLFLTTPILIALLGGMQTELLFLALLGAASTVIAADSLNASRLLAFIAILSLLAATKLTGVVIVAFLFLTLVAHFRLDVWNLLKSQFKNPVTATYLIVLIFFAVFPYGFSWIKSGNPLFPLYNGYFKSPWFPSINFFDSHYVKGATLKNLYGMFFNTGDYYESANYVAGFQYLFLTPVSLFCIAFLPGARHFKWVLIPAALFGAVMYSSLQYYRYLAPILLSCSFMIGGLFLWFERRAPLALPVAWVLAGGFAIINLLMAPGICWYFSKAPEQQMTLQDKQSLIENIAPEQTLNTFMNQRFPGEGVLFEPGRPFGATLAARAWYTNWYSPEMGTAIQNVKTVGDLKTLVQRHPIHFAYTNSNTLWQSVDHPRKQRFVISYGSILSRYVTTYGEVLQQVGGTVLYRLHDHPVSYPAPVFNFAGQASALLPDIQAILKHDGALVARKQPKIVTVVPVAGQTTFRYTLDLLCPAAGATYIAQINWRDQPPYYRQISCDQPLLHFVDAGVIPNGTSAGYVYVSQTDDVNPVFVKALKIELK</sequence>
<feature type="transmembrane region" description="Helical" evidence="1">
    <location>
        <begin position="398"/>
        <end position="417"/>
    </location>
</feature>
<feature type="transmembrane region" description="Helical" evidence="1">
    <location>
        <begin position="90"/>
        <end position="114"/>
    </location>
</feature>